<protein>
    <submittedName>
        <fullName evidence="2">Uncharacterized protein</fullName>
    </submittedName>
</protein>
<evidence type="ECO:0000256" key="1">
    <source>
        <dbReference type="SAM" id="MobiDB-lite"/>
    </source>
</evidence>
<dbReference type="Proteomes" id="UP000013776">
    <property type="component" value="Unassembled WGS sequence"/>
</dbReference>
<evidence type="ECO:0000313" key="2">
    <source>
        <dbReference type="EMBL" id="CCG82462.1"/>
    </source>
</evidence>
<name>R4XAC6_TAPDE</name>
<reference evidence="2 3" key="1">
    <citation type="journal article" date="2013" name="MBio">
        <title>Genome sequencing of the plant pathogen Taphrina deformans, the causal agent of peach leaf curl.</title>
        <authorList>
            <person name="Cisse O.H."/>
            <person name="Almeida J.M.G.C.F."/>
            <person name="Fonseca A."/>
            <person name="Kumar A.A."/>
            <person name="Salojaervi J."/>
            <person name="Overmyer K."/>
            <person name="Hauser P.M."/>
            <person name="Pagni M."/>
        </authorList>
    </citation>
    <scope>NUCLEOTIDE SEQUENCE [LARGE SCALE GENOMIC DNA]</scope>
    <source>
        <strain evidence="3">PYCC 5710 / ATCC 11124 / CBS 356.35 / IMI 108563 / JCM 9778 / NBRC 8474</strain>
    </source>
</reference>
<accession>R4XAC6</accession>
<dbReference type="VEuPathDB" id="FungiDB:TAPDE_002468"/>
<dbReference type="EMBL" id="CAHR02000085">
    <property type="protein sequence ID" value="CCG82462.1"/>
    <property type="molecule type" value="Genomic_DNA"/>
</dbReference>
<feature type="compositionally biased region" description="Pro residues" evidence="1">
    <location>
        <begin position="186"/>
        <end position="204"/>
    </location>
</feature>
<comment type="caution">
    <text evidence="2">The sequence shown here is derived from an EMBL/GenBank/DDBJ whole genome shotgun (WGS) entry which is preliminary data.</text>
</comment>
<feature type="compositionally biased region" description="Basic and acidic residues" evidence="1">
    <location>
        <begin position="268"/>
        <end position="282"/>
    </location>
</feature>
<evidence type="ECO:0000313" key="3">
    <source>
        <dbReference type="Proteomes" id="UP000013776"/>
    </source>
</evidence>
<organism evidence="2 3">
    <name type="scientific">Taphrina deformans (strain PYCC 5710 / ATCC 11124 / CBS 356.35 / IMI 108563 / JCM 9778 / NBRC 8474)</name>
    <name type="common">Peach leaf curl fungus</name>
    <name type="synonym">Lalaria deformans</name>
    <dbReference type="NCBI Taxonomy" id="1097556"/>
    <lineage>
        <taxon>Eukaryota</taxon>
        <taxon>Fungi</taxon>
        <taxon>Dikarya</taxon>
        <taxon>Ascomycota</taxon>
        <taxon>Taphrinomycotina</taxon>
        <taxon>Taphrinomycetes</taxon>
        <taxon>Taphrinales</taxon>
        <taxon>Taphrinaceae</taxon>
        <taxon>Taphrina</taxon>
    </lineage>
</organism>
<feature type="region of interest" description="Disordered" evidence="1">
    <location>
        <begin position="169"/>
        <end position="240"/>
    </location>
</feature>
<feature type="compositionally biased region" description="Basic and acidic residues" evidence="1">
    <location>
        <begin position="205"/>
        <end position="236"/>
    </location>
</feature>
<dbReference type="AlphaFoldDB" id="R4XAC6"/>
<proteinExistence type="predicted"/>
<gene>
    <name evidence="2" type="ORF">TAPDE_002468</name>
</gene>
<keyword evidence="3" id="KW-1185">Reference proteome</keyword>
<sequence>MLQRVESAITVADSCQSLSPGPTPKKRPYTQVFSTPITCRLVKRPRNEATPESPLPIIRSKGAARSLFADCDKSGTVEAQTQTEPGRDSHWTALRQSLISVTWLADATRKDDDEIEALVKTPSYADTLSHARRHFDVLAQAGDFEHDDTADLAKRYILDHHLIRVERHFGTAQDGSRSGKSGPTKPSLPPSPSADCVPPTPPGSDRPDIKYDEAVSAALRRDTDQIHPADLAREQTEQDTVPDLIDGHVGRLESETLLPWPASGTMDETCKDKRAGADERGSKNRRSVGGLNTDVDALGMGNELFGVGDVRRSKRLLRSNERS</sequence>
<feature type="region of interest" description="Disordered" evidence="1">
    <location>
        <begin position="259"/>
        <end position="299"/>
    </location>
</feature>